<dbReference type="NCBIfam" id="TIGR00652">
    <property type="entry name" value="DapF"/>
    <property type="match status" value="1"/>
</dbReference>
<evidence type="ECO:0000313" key="10">
    <source>
        <dbReference type="EMBL" id="TGY89380.1"/>
    </source>
</evidence>
<organism evidence="10 11">
    <name type="scientific">Marinicauda algicola</name>
    <dbReference type="NCBI Taxonomy" id="2029849"/>
    <lineage>
        <taxon>Bacteria</taxon>
        <taxon>Pseudomonadati</taxon>
        <taxon>Pseudomonadota</taxon>
        <taxon>Alphaproteobacteria</taxon>
        <taxon>Maricaulales</taxon>
        <taxon>Maricaulaceae</taxon>
        <taxon>Marinicauda</taxon>
    </lineage>
</organism>
<dbReference type="PANTHER" id="PTHR31689">
    <property type="entry name" value="DIAMINOPIMELATE EPIMERASE, CHLOROPLASTIC"/>
    <property type="match status" value="1"/>
</dbReference>
<comment type="catalytic activity">
    <reaction evidence="7 8">
        <text>(2S,6S)-2,6-diaminopimelate = meso-2,6-diaminopimelate</text>
        <dbReference type="Rhea" id="RHEA:15393"/>
        <dbReference type="ChEBI" id="CHEBI:57609"/>
        <dbReference type="ChEBI" id="CHEBI:57791"/>
        <dbReference type="EC" id="5.1.1.7"/>
    </reaction>
</comment>
<feature type="binding site" evidence="8">
    <location>
        <position position="151"/>
    </location>
    <ligand>
        <name>substrate</name>
    </ligand>
</feature>
<dbReference type="GO" id="GO:0008837">
    <property type="term" value="F:diaminopimelate epimerase activity"/>
    <property type="evidence" value="ECO:0007669"/>
    <property type="project" value="UniProtKB-UniRule"/>
</dbReference>
<comment type="similarity">
    <text evidence="2 8">Belongs to the diaminopimelate epimerase family.</text>
</comment>
<dbReference type="HAMAP" id="MF_00197">
    <property type="entry name" value="DAP_epimerase"/>
    <property type="match status" value="1"/>
</dbReference>
<evidence type="ECO:0000256" key="6">
    <source>
        <dbReference type="ARBA" id="ARBA00023235"/>
    </source>
</evidence>
<comment type="subunit">
    <text evidence="8">Homodimer.</text>
</comment>
<evidence type="ECO:0000256" key="9">
    <source>
        <dbReference type="PROSITE-ProRule" id="PRU10125"/>
    </source>
</evidence>
<keyword evidence="8" id="KW-0963">Cytoplasm</keyword>
<feature type="active site" evidence="9">
    <location>
        <position position="65"/>
    </location>
</feature>
<dbReference type="PROSITE" id="PS01326">
    <property type="entry name" value="DAP_EPIMERASE"/>
    <property type="match status" value="1"/>
</dbReference>
<reference evidence="10 11" key="1">
    <citation type="journal article" date="2017" name="Int. J. Syst. Evol. Microbiol.">
        <title>Marinicauda algicola sp. nov., isolated from a marine red alga Rhodosorus marinus.</title>
        <authorList>
            <person name="Jeong S.E."/>
            <person name="Jeon S.H."/>
            <person name="Chun B.H."/>
            <person name="Kim D.W."/>
            <person name="Jeon C.O."/>
        </authorList>
    </citation>
    <scope>NUCLEOTIDE SEQUENCE [LARGE SCALE GENOMIC DNA]</scope>
    <source>
        <strain evidence="10 11">JCM 31718</strain>
    </source>
</reference>
<accession>A0A4S2H1F1</accession>
<evidence type="ECO:0000256" key="8">
    <source>
        <dbReference type="HAMAP-Rule" id="MF_00197"/>
    </source>
</evidence>
<evidence type="ECO:0000256" key="2">
    <source>
        <dbReference type="ARBA" id="ARBA00010219"/>
    </source>
</evidence>
<dbReference type="EMBL" id="SRXW01000002">
    <property type="protein sequence ID" value="TGY89380.1"/>
    <property type="molecule type" value="Genomic_DNA"/>
</dbReference>
<feature type="binding site" evidence="8">
    <location>
        <begin position="212"/>
        <end position="213"/>
    </location>
    <ligand>
        <name>substrate</name>
    </ligand>
</feature>
<evidence type="ECO:0000256" key="5">
    <source>
        <dbReference type="ARBA" id="ARBA00023154"/>
    </source>
</evidence>
<feature type="binding site" evidence="8">
    <location>
        <position position="56"/>
    </location>
    <ligand>
        <name>substrate</name>
    </ligand>
</feature>
<dbReference type="OrthoDB" id="9805408at2"/>
<comment type="subcellular location">
    <subcellularLocation>
        <location evidence="8">Cytoplasm</location>
    </subcellularLocation>
</comment>
<dbReference type="PANTHER" id="PTHR31689:SF0">
    <property type="entry name" value="DIAMINOPIMELATE EPIMERASE"/>
    <property type="match status" value="1"/>
</dbReference>
<dbReference type="Pfam" id="PF01678">
    <property type="entry name" value="DAP_epimerase"/>
    <property type="match status" value="2"/>
</dbReference>
<comment type="function">
    <text evidence="8">Catalyzes the stereoinversion of LL-2,6-diaminopimelate (L,L-DAP) to meso-diaminopimelate (meso-DAP), a precursor of L-lysine and an essential component of the bacterial peptidoglycan.</text>
</comment>
<comment type="caution">
    <text evidence="10">The sequence shown here is derived from an EMBL/GenBank/DDBJ whole genome shotgun (WGS) entry which is preliminary data.</text>
</comment>
<evidence type="ECO:0000313" key="11">
    <source>
        <dbReference type="Proteomes" id="UP000308054"/>
    </source>
</evidence>
<dbReference type="Proteomes" id="UP000308054">
    <property type="component" value="Unassembled WGS sequence"/>
</dbReference>
<name>A0A4S2H1F1_9PROT</name>
<evidence type="ECO:0000256" key="7">
    <source>
        <dbReference type="ARBA" id="ARBA00051712"/>
    </source>
</evidence>
<dbReference type="SUPFAM" id="SSF54506">
    <property type="entry name" value="Diaminopimelate epimerase-like"/>
    <property type="match status" value="2"/>
</dbReference>
<dbReference type="Gene3D" id="3.10.310.10">
    <property type="entry name" value="Diaminopimelate Epimerase, Chain A, domain 1"/>
    <property type="match status" value="2"/>
</dbReference>
<feature type="binding site" evidence="8">
    <location>
        <position position="6"/>
    </location>
    <ligand>
        <name>substrate</name>
    </ligand>
</feature>
<feature type="binding site" evidence="8">
    <location>
        <begin position="202"/>
        <end position="203"/>
    </location>
    <ligand>
        <name>substrate</name>
    </ligand>
</feature>
<dbReference type="GO" id="GO:0009089">
    <property type="term" value="P:lysine biosynthetic process via diaminopimelate"/>
    <property type="evidence" value="ECO:0007669"/>
    <property type="project" value="UniProtKB-UniRule"/>
</dbReference>
<keyword evidence="11" id="KW-1185">Reference proteome</keyword>
<proteinExistence type="inferred from homology"/>
<sequence>MNGAGNAFVLLDARGRGEPLSLTGQQVRAIHARHRFDQLLALEADPVADARLRVWNADGGEVGACGNGARAAAWLMFQASADDALTMSSAGGPLAAHRRRDGRVEVDLGRPRLDWSEIPLSRKMDTVAMDYAVDLPGGGRLSRPGAVSMGNPHVVFEVEDVVAVPIAEIGPQIEHDPLFPERVNAGFAQVRGPRSIRLRVWERGAGLTLACGTGACAALVALHRQGRVEREAAIEADGGLLGVRWAADDHVFLSGPVEMQGEIELPELPELAD</sequence>
<evidence type="ECO:0000256" key="3">
    <source>
        <dbReference type="ARBA" id="ARBA00013080"/>
    </source>
</evidence>
<dbReference type="GO" id="GO:0005829">
    <property type="term" value="C:cytosol"/>
    <property type="evidence" value="ECO:0007669"/>
    <property type="project" value="TreeGrafter"/>
</dbReference>
<feature type="site" description="Could be important to modulate the pK values of the two catalytic cysteine residues" evidence="8">
    <location>
        <position position="153"/>
    </location>
</feature>
<keyword evidence="4 8" id="KW-0028">Amino-acid biosynthesis</keyword>
<dbReference type="UniPathway" id="UPA00034">
    <property type="reaction ID" value="UER00025"/>
</dbReference>
<dbReference type="InterPro" id="IPR018510">
    <property type="entry name" value="DAP_epimerase_AS"/>
</dbReference>
<feature type="site" description="Could be important to modulate the pK values of the two catalytic cysteine residues" evidence="8">
    <location>
        <position position="202"/>
    </location>
</feature>
<gene>
    <name evidence="8" type="primary">dapF</name>
    <name evidence="10" type="ORF">E5163_08360</name>
</gene>
<evidence type="ECO:0000256" key="1">
    <source>
        <dbReference type="ARBA" id="ARBA00005196"/>
    </source>
</evidence>
<feature type="binding site" evidence="8">
    <location>
        <position position="184"/>
    </location>
    <ligand>
        <name>substrate</name>
    </ligand>
</feature>
<feature type="binding site" evidence="8">
    <location>
        <position position="38"/>
    </location>
    <ligand>
        <name>substrate</name>
    </ligand>
</feature>
<comment type="pathway">
    <text evidence="1 8">Amino-acid biosynthesis; L-lysine biosynthesis via DAP pathway; DL-2,6-diaminopimelate from LL-2,6-diaminopimelate: step 1/1.</text>
</comment>
<dbReference type="EC" id="5.1.1.7" evidence="3 8"/>
<feature type="active site" description="Proton acceptor" evidence="8">
    <location>
        <position position="211"/>
    </location>
</feature>
<keyword evidence="5 8" id="KW-0457">Lysine biosynthesis</keyword>
<dbReference type="InterPro" id="IPR001653">
    <property type="entry name" value="DAP_epimerase_DapF"/>
</dbReference>
<protein>
    <recommendedName>
        <fullName evidence="3 8">Diaminopimelate epimerase</fullName>
        <shortName evidence="8">DAP epimerase</shortName>
        <ecNumber evidence="3 8">5.1.1.7</ecNumber>
    </recommendedName>
    <alternativeName>
        <fullName evidence="8">PLP-independent amino acid racemase</fullName>
    </alternativeName>
</protein>
<keyword evidence="6 8" id="KW-0413">Isomerase</keyword>
<dbReference type="AlphaFoldDB" id="A0A4S2H1F1"/>
<feature type="active site" description="Proton donor" evidence="8">
    <location>
        <position position="65"/>
    </location>
</feature>
<evidence type="ECO:0000256" key="4">
    <source>
        <dbReference type="ARBA" id="ARBA00022605"/>
    </source>
</evidence>
<feature type="binding site" evidence="8">
    <location>
        <begin position="66"/>
        <end position="67"/>
    </location>
    <ligand>
        <name>substrate</name>
    </ligand>
</feature>